<evidence type="ECO:0000256" key="1">
    <source>
        <dbReference type="SAM" id="Coils"/>
    </source>
</evidence>
<accession>A0AAD1X6H4</accession>
<proteinExistence type="predicted"/>
<dbReference type="EMBL" id="CAMPGE010000518">
    <property type="protein sequence ID" value="CAI2359265.1"/>
    <property type="molecule type" value="Genomic_DNA"/>
</dbReference>
<feature type="coiled-coil region" evidence="1">
    <location>
        <begin position="238"/>
        <end position="286"/>
    </location>
</feature>
<reference evidence="2" key="1">
    <citation type="submission" date="2023-07" db="EMBL/GenBank/DDBJ databases">
        <authorList>
            <consortium name="AG Swart"/>
            <person name="Singh M."/>
            <person name="Singh A."/>
            <person name="Seah K."/>
            <person name="Emmerich C."/>
        </authorList>
    </citation>
    <scope>NUCLEOTIDE SEQUENCE</scope>
    <source>
        <strain evidence="2">DP1</strain>
    </source>
</reference>
<dbReference type="AlphaFoldDB" id="A0AAD1X6H4"/>
<keyword evidence="3" id="KW-1185">Reference proteome</keyword>
<evidence type="ECO:0000313" key="3">
    <source>
        <dbReference type="Proteomes" id="UP001295684"/>
    </source>
</evidence>
<dbReference type="Proteomes" id="UP001295684">
    <property type="component" value="Unassembled WGS sequence"/>
</dbReference>
<protein>
    <submittedName>
        <fullName evidence="2">Uncharacterized protein</fullName>
    </submittedName>
</protein>
<sequence length="301" mass="37160">MEEQKRNRKIAEKERQKLQNEIRLKAERDERENELIRLETRQRVMNEKANRDMQIMLKMRAREMEIKEKKRVEEEMLNKLHQEIEDEKQQNIQRRRQEMEDCKKVIESIQQSELVKLEQKKKEKIADNEAIRKYQKHLEEQEEKRKREIEKKQELMQKRLNKMKESVVDKQNLKEKEEEMKLLKSILHKEELERIREKNDLIKLRSNQKDFRDYLARQIREKKQFKNLEIEKNNVFMKEILTRDANEQKEEKAKVEKHKNMCKRNLQDLDQQIQERKDNVNQMTSTELQLNAKLLSELKQS</sequence>
<feature type="coiled-coil region" evidence="1">
    <location>
        <begin position="124"/>
        <end position="193"/>
    </location>
</feature>
<keyword evidence="1" id="KW-0175">Coiled coil</keyword>
<feature type="coiled-coil region" evidence="1">
    <location>
        <begin position="67"/>
        <end position="97"/>
    </location>
</feature>
<comment type="caution">
    <text evidence="2">The sequence shown here is derived from an EMBL/GenBank/DDBJ whole genome shotgun (WGS) entry which is preliminary data.</text>
</comment>
<evidence type="ECO:0000313" key="2">
    <source>
        <dbReference type="EMBL" id="CAI2359265.1"/>
    </source>
</evidence>
<feature type="coiled-coil region" evidence="1">
    <location>
        <begin position="1"/>
        <end position="41"/>
    </location>
</feature>
<name>A0AAD1X6H4_EUPCR</name>
<gene>
    <name evidence="2" type="ORF">ECRASSUSDP1_LOCUS551</name>
</gene>
<organism evidence="2 3">
    <name type="scientific">Euplotes crassus</name>
    <dbReference type="NCBI Taxonomy" id="5936"/>
    <lineage>
        <taxon>Eukaryota</taxon>
        <taxon>Sar</taxon>
        <taxon>Alveolata</taxon>
        <taxon>Ciliophora</taxon>
        <taxon>Intramacronucleata</taxon>
        <taxon>Spirotrichea</taxon>
        <taxon>Hypotrichia</taxon>
        <taxon>Euplotida</taxon>
        <taxon>Euplotidae</taxon>
        <taxon>Moneuplotes</taxon>
    </lineage>
</organism>